<evidence type="ECO:0000256" key="10">
    <source>
        <dbReference type="ARBA" id="ARBA00048540"/>
    </source>
</evidence>
<comment type="caution">
    <text evidence="12">The sequence shown here is derived from an EMBL/GenBank/DDBJ whole genome shotgun (WGS) entry which is preliminary data.</text>
</comment>
<evidence type="ECO:0000256" key="4">
    <source>
        <dbReference type="ARBA" id="ARBA00022630"/>
    </source>
</evidence>
<feature type="chain" id="PRO_5045158904" description="FAD:protein FMN transferase" evidence="11">
    <location>
        <begin position="21"/>
        <end position="293"/>
    </location>
</feature>
<dbReference type="InterPro" id="IPR003374">
    <property type="entry name" value="ApbE-like_sf"/>
</dbReference>
<evidence type="ECO:0000256" key="2">
    <source>
        <dbReference type="ARBA" id="ARBA00011955"/>
    </source>
</evidence>
<dbReference type="Pfam" id="PF02424">
    <property type="entry name" value="ApbE"/>
    <property type="match status" value="1"/>
</dbReference>
<accession>A0ABQ4NN70</accession>
<dbReference type="Proteomes" id="UP000786693">
    <property type="component" value="Unassembled WGS sequence"/>
</dbReference>
<comment type="catalytic activity">
    <reaction evidence="10">
        <text>L-threonyl-[protein] + FAD = FMN-L-threonyl-[protein] + AMP + H(+)</text>
        <dbReference type="Rhea" id="RHEA:36847"/>
        <dbReference type="Rhea" id="RHEA-COMP:11060"/>
        <dbReference type="Rhea" id="RHEA-COMP:11061"/>
        <dbReference type="ChEBI" id="CHEBI:15378"/>
        <dbReference type="ChEBI" id="CHEBI:30013"/>
        <dbReference type="ChEBI" id="CHEBI:57692"/>
        <dbReference type="ChEBI" id="CHEBI:74257"/>
        <dbReference type="ChEBI" id="CHEBI:456215"/>
        <dbReference type="EC" id="2.7.1.180"/>
    </reaction>
</comment>
<dbReference type="GO" id="GO:0016740">
    <property type="term" value="F:transferase activity"/>
    <property type="evidence" value="ECO:0007669"/>
    <property type="project" value="UniProtKB-KW"/>
</dbReference>
<gene>
    <name evidence="12" type="primary">nosX</name>
    <name evidence="12" type="ORF">JANAI62_21850</name>
</gene>
<dbReference type="PANTHER" id="PTHR30040:SF2">
    <property type="entry name" value="FAD:PROTEIN FMN TRANSFERASE"/>
    <property type="match status" value="1"/>
</dbReference>
<keyword evidence="5 12" id="KW-0808">Transferase</keyword>
<evidence type="ECO:0000256" key="7">
    <source>
        <dbReference type="ARBA" id="ARBA00022827"/>
    </source>
</evidence>
<keyword evidence="8" id="KW-0460">Magnesium</keyword>
<comment type="cofactor">
    <cofactor evidence="1">
        <name>Mg(2+)</name>
        <dbReference type="ChEBI" id="CHEBI:18420"/>
    </cofactor>
</comment>
<evidence type="ECO:0000256" key="9">
    <source>
        <dbReference type="ARBA" id="ARBA00031306"/>
    </source>
</evidence>
<keyword evidence="13" id="KW-1185">Reference proteome</keyword>
<keyword evidence="7" id="KW-0274">FAD</keyword>
<dbReference type="EMBL" id="BPFH01000003">
    <property type="protein sequence ID" value="GIT95562.1"/>
    <property type="molecule type" value="Genomic_DNA"/>
</dbReference>
<dbReference type="InterPro" id="IPR024932">
    <property type="entry name" value="ApbE"/>
</dbReference>
<dbReference type="PANTHER" id="PTHR30040">
    <property type="entry name" value="THIAMINE BIOSYNTHESIS LIPOPROTEIN APBE"/>
    <property type="match status" value="1"/>
</dbReference>
<evidence type="ECO:0000256" key="1">
    <source>
        <dbReference type="ARBA" id="ARBA00001946"/>
    </source>
</evidence>
<evidence type="ECO:0000313" key="13">
    <source>
        <dbReference type="Proteomes" id="UP000786693"/>
    </source>
</evidence>
<keyword evidence="6" id="KW-0479">Metal-binding</keyword>
<sequence>MKRRRFLAVAAGFAAFPAFAGAPLRWEGIALGAHARMELSAPDSIARPALAAALAEIEAVEAAFSIYRDDSILTQLNRVGRLDGASTLFERLFESVDRIHRLTNGLFDPSVQPVWEAQRDGTKTHSPTIGWGRVRRPKRGTIELAPGQALTFNGIAQGFATDRVVAVLRAHGLSDAFVNIGEQAALGRPRRLGVVDPTYGRVGDLTLRGGAVATSSPLSTAVGQVGHIINPRRLDAQPLWSTVTVESETATLSDGLSTALVHGDLALARDLAGHARVRRVLLVDHAGSVRTFG</sequence>
<evidence type="ECO:0000256" key="11">
    <source>
        <dbReference type="SAM" id="SignalP"/>
    </source>
</evidence>
<keyword evidence="11" id="KW-0732">Signal</keyword>
<protein>
    <recommendedName>
        <fullName evidence="3">FAD:protein FMN transferase</fullName>
        <ecNumber evidence="2">2.7.1.180</ecNumber>
    </recommendedName>
    <alternativeName>
        <fullName evidence="9">Flavin transferase</fullName>
    </alternativeName>
</protein>
<dbReference type="Gene3D" id="3.10.520.10">
    <property type="entry name" value="ApbE-like domains"/>
    <property type="match status" value="1"/>
</dbReference>
<organism evidence="12 13">
    <name type="scientific">Jannaschia pagri</name>
    <dbReference type="NCBI Taxonomy" id="2829797"/>
    <lineage>
        <taxon>Bacteria</taxon>
        <taxon>Pseudomonadati</taxon>
        <taxon>Pseudomonadota</taxon>
        <taxon>Alphaproteobacteria</taxon>
        <taxon>Rhodobacterales</taxon>
        <taxon>Roseobacteraceae</taxon>
        <taxon>Jannaschia</taxon>
    </lineage>
</organism>
<feature type="signal peptide" evidence="11">
    <location>
        <begin position="1"/>
        <end position="20"/>
    </location>
</feature>
<dbReference type="EC" id="2.7.1.180" evidence="2"/>
<name>A0ABQ4NN70_9RHOB</name>
<evidence type="ECO:0000256" key="6">
    <source>
        <dbReference type="ARBA" id="ARBA00022723"/>
    </source>
</evidence>
<reference evidence="12 13" key="1">
    <citation type="submission" date="2021-05" db="EMBL/GenBank/DDBJ databases">
        <title>Bacteria Genome sequencing.</title>
        <authorList>
            <person name="Takabe Y."/>
            <person name="Nakajima Y."/>
            <person name="Suzuki S."/>
            <person name="Shiozaki T."/>
        </authorList>
    </citation>
    <scope>NUCLEOTIDE SEQUENCE [LARGE SCALE GENOMIC DNA]</scope>
    <source>
        <strain evidence="12 13">AI_62</strain>
    </source>
</reference>
<evidence type="ECO:0000256" key="8">
    <source>
        <dbReference type="ARBA" id="ARBA00022842"/>
    </source>
</evidence>
<proteinExistence type="predicted"/>
<keyword evidence="4" id="KW-0285">Flavoprotein</keyword>
<evidence type="ECO:0000256" key="3">
    <source>
        <dbReference type="ARBA" id="ARBA00016337"/>
    </source>
</evidence>
<dbReference type="SUPFAM" id="SSF143631">
    <property type="entry name" value="ApbE-like"/>
    <property type="match status" value="1"/>
</dbReference>
<dbReference type="RefSeq" id="WP_220749044.1">
    <property type="nucleotide sequence ID" value="NZ_BPFH01000003.1"/>
</dbReference>
<evidence type="ECO:0000256" key="5">
    <source>
        <dbReference type="ARBA" id="ARBA00022679"/>
    </source>
</evidence>
<evidence type="ECO:0000313" key="12">
    <source>
        <dbReference type="EMBL" id="GIT95562.1"/>
    </source>
</evidence>